<dbReference type="AlphaFoldDB" id="A0A2P5APH6"/>
<reference evidence="2" key="1">
    <citation type="submission" date="2016-06" db="EMBL/GenBank/DDBJ databases">
        <title>Parallel loss of symbiosis genes in relatives of nitrogen-fixing non-legume Parasponia.</title>
        <authorList>
            <person name="Van Velzen R."/>
            <person name="Holmer R."/>
            <person name="Bu F."/>
            <person name="Rutten L."/>
            <person name="Van Zeijl A."/>
            <person name="Liu W."/>
            <person name="Santuari L."/>
            <person name="Cao Q."/>
            <person name="Sharma T."/>
            <person name="Shen D."/>
            <person name="Roswanjaya Y."/>
            <person name="Wardhani T."/>
            <person name="Kalhor M.S."/>
            <person name="Jansen J."/>
            <person name="Van den Hoogen J."/>
            <person name="Gungor B."/>
            <person name="Hartog M."/>
            <person name="Hontelez J."/>
            <person name="Verver J."/>
            <person name="Yang W.-C."/>
            <person name="Schijlen E."/>
            <person name="Repin R."/>
            <person name="Schilthuizen M."/>
            <person name="Schranz E."/>
            <person name="Heidstra R."/>
            <person name="Miyata K."/>
            <person name="Fedorova E."/>
            <person name="Kohlen W."/>
            <person name="Bisseling T."/>
            <person name="Smit S."/>
            <person name="Geurts R."/>
        </authorList>
    </citation>
    <scope>NUCLEOTIDE SEQUENCE [LARGE SCALE GENOMIC DNA]</scope>
    <source>
        <strain evidence="2">cv. WU1-14</strain>
    </source>
</reference>
<dbReference type="Proteomes" id="UP000237105">
    <property type="component" value="Unassembled WGS sequence"/>
</dbReference>
<evidence type="ECO:0000313" key="1">
    <source>
        <dbReference type="EMBL" id="PON38452.1"/>
    </source>
</evidence>
<evidence type="ECO:0000313" key="2">
    <source>
        <dbReference type="Proteomes" id="UP000237105"/>
    </source>
</evidence>
<keyword evidence="2" id="KW-1185">Reference proteome</keyword>
<organism evidence="1 2">
    <name type="scientific">Parasponia andersonii</name>
    <name type="common">Sponia andersonii</name>
    <dbReference type="NCBI Taxonomy" id="3476"/>
    <lineage>
        <taxon>Eukaryota</taxon>
        <taxon>Viridiplantae</taxon>
        <taxon>Streptophyta</taxon>
        <taxon>Embryophyta</taxon>
        <taxon>Tracheophyta</taxon>
        <taxon>Spermatophyta</taxon>
        <taxon>Magnoliopsida</taxon>
        <taxon>eudicotyledons</taxon>
        <taxon>Gunneridae</taxon>
        <taxon>Pentapetalae</taxon>
        <taxon>rosids</taxon>
        <taxon>fabids</taxon>
        <taxon>Rosales</taxon>
        <taxon>Cannabaceae</taxon>
        <taxon>Parasponia</taxon>
    </lineage>
</organism>
<protein>
    <submittedName>
        <fullName evidence="1">Uncharacterized protein</fullName>
    </submittedName>
</protein>
<sequence length="29" mass="3369">MEFWFSIFICKLKTFQPSTSKAASTSLLR</sequence>
<name>A0A2P5APH6_PARAD</name>
<accession>A0A2P5APH6</accession>
<proteinExistence type="predicted"/>
<dbReference type="EMBL" id="JXTB01000494">
    <property type="protein sequence ID" value="PON38452.1"/>
    <property type="molecule type" value="Genomic_DNA"/>
</dbReference>
<comment type="caution">
    <text evidence="1">The sequence shown here is derived from an EMBL/GenBank/DDBJ whole genome shotgun (WGS) entry which is preliminary data.</text>
</comment>
<gene>
    <name evidence="1" type="ORF">PanWU01x14_312380</name>
</gene>